<evidence type="ECO:0000259" key="5">
    <source>
        <dbReference type="PROSITE" id="PS51063"/>
    </source>
</evidence>
<dbReference type="PROSITE" id="PS51063">
    <property type="entry name" value="HTH_CRP_2"/>
    <property type="match status" value="1"/>
</dbReference>
<dbReference type="GO" id="GO:0005829">
    <property type="term" value="C:cytosol"/>
    <property type="evidence" value="ECO:0007669"/>
    <property type="project" value="TreeGrafter"/>
</dbReference>
<dbReference type="Pfam" id="PF13545">
    <property type="entry name" value="HTH_Crp_2"/>
    <property type="match status" value="1"/>
</dbReference>
<dbReference type="PANTHER" id="PTHR24567">
    <property type="entry name" value="CRP FAMILY TRANSCRIPTIONAL REGULATORY PROTEIN"/>
    <property type="match status" value="1"/>
</dbReference>
<dbReference type="Proteomes" id="UP000269001">
    <property type="component" value="Unassembled WGS sequence"/>
</dbReference>
<dbReference type="SMART" id="SM00100">
    <property type="entry name" value="cNMP"/>
    <property type="match status" value="1"/>
</dbReference>
<dbReference type="Gene3D" id="1.10.10.10">
    <property type="entry name" value="Winged helix-like DNA-binding domain superfamily/Winged helix DNA-binding domain"/>
    <property type="match status" value="1"/>
</dbReference>
<dbReference type="InterPro" id="IPR036390">
    <property type="entry name" value="WH_DNA-bd_sf"/>
</dbReference>
<keyword evidence="1" id="KW-0805">Transcription regulation</keyword>
<evidence type="ECO:0000256" key="3">
    <source>
        <dbReference type="ARBA" id="ARBA00023163"/>
    </source>
</evidence>
<evidence type="ECO:0000259" key="4">
    <source>
        <dbReference type="PROSITE" id="PS50042"/>
    </source>
</evidence>
<dbReference type="GO" id="GO:0003677">
    <property type="term" value="F:DNA binding"/>
    <property type="evidence" value="ECO:0007669"/>
    <property type="project" value="UniProtKB-KW"/>
</dbReference>
<dbReference type="PROSITE" id="PS50042">
    <property type="entry name" value="CNMP_BINDING_3"/>
    <property type="match status" value="1"/>
</dbReference>
<feature type="domain" description="HTH crp-type" evidence="5">
    <location>
        <begin position="149"/>
        <end position="221"/>
    </location>
</feature>
<dbReference type="CDD" id="cd00038">
    <property type="entry name" value="CAP_ED"/>
    <property type="match status" value="1"/>
</dbReference>
<reference evidence="6 7" key="1">
    <citation type="submission" date="2018-09" db="EMBL/GenBank/DDBJ databases">
        <title>The draft genome of Acinetobacter spp. strains.</title>
        <authorList>
            <person name="Qin J."/>
            <person name="Feng Y."/>
            <person name="Zong Z."/>
        </authorList>
    </citation>
    <scope>NUCLEOTIDE SEQUENCE [LARGE SCALE GENOMIC DNA]</scope>
    <source>
        <strain evidence="6 7">WCHAc060096</strain>
    </source>
</reference>
<dbReference type="Pfam" id="PF00027">
    <property type="entry name" value="cNMP_binding"/>
    <property type="match status" value="1"/>
</dbReference>
<evidence type="ECO:0000313" key="7">
    <source>
        <dbReference type="Proteomes" id="UP000269001"/>
    </source>
</evidence>
<dbReference type="PANTHER" id="PTHR24567:SF74">
    <property type="entry name" value="HTH-TYPE TRANSCRIPTIONAL REGULATOR ARCR"/>
    <property type="match status" value="1"/>
</dbReference>
<keyword evidence="7" id="KW-1185">Reference proteome</keyword>
<name>A0A3A8ELS3_9GAMM</name>
<dbReference type="EMBL" id="RAXU01000002">
    <property type="protein sequence ID" value="RKG35857.1"/>
    <property type="molecule type" value="Genomic_DNA"/>
</dbReference>
<keyword evidence="2" id="KW-0238">DNA-binding</keyword>
<organism evidence="6 7">
    <name type="scientific">Acinetobacter guerrae</name>
    <dbReference type="NCBI Taxonomy" id="1843371"/>
    <lineage>
        <taxon>Bacteria</taxon>
        <taxon>Pseudomonadati</taxon>
        <taxon>Pseudomonadota</taxon>
        <taxon>Gammaproteobacteria</taxon>
        <taxon>Moraxellales</taxon>
        <taxon>Moraxellaceae</taxon>
        <taxon>Acinetobacter</taxon>
    </lineage>
</organism>
<dbReference type="GO" id="GO:0003700">
    <property type="term" value="F:DNA-binding transcription factor activity"/>
    <property type="evidence" value="ECO:0007669"/>
    <property type="project" value="TreeGrafter"/>
</dbReference>
<proteinExistence type="predicted"/>
<evidence type="ECO:0000256" key="2">
    <source>
        <dbReference type="ARBA" id="ARBA00023125"/>
    </source>
</evidence>
<dbReference type="InterPro" id="IPR014710">
    <property type="entry name" value="RmlC-like_jellyroll"/>
</dbReference>
<protein>
    <submittedName>
        <fullName evidence="6">Crp/Fnr family transcriptional regulator</fullName>
    </submittedName>
</protein>
<evidence type="ECO:0000256" key="1">
    <source>
        <dbReference type="ARBA" id="ARBA00023015"/>
    </source>
</evidence>
<dbReference type="SUPFAM" id="SSF51206">
    <property type="entry name" value="cAMP-binding domain-like"/>
    <property type="match status" value="1"/>
</dbReference>
<dbReference type="InterPro" id="IPR050397">
    <property type="entry name" value="Env_Response_Regulators"/>
</dbReference>
<comment type="caution">
    <text evidence="6">The sequence shown here is derived from an EMBL/GenBank/DDBJ whole genome shotgun (WGS) entry which is preliminary data.</text>
</comment>
<dbReference type="InterPro" id="IPR012318">
    <property type="entry name" value="HTH_CRP"/>
</dbReference>
<dbReference type="InterPro" id="IPR036388">
    <property type="entry name" value="WH-like_DNA-bd_sf"/>
</dbReference>
<dbReference type="InterPro" id="IPR018490">
    <property type="entry name" value="cNMP-bd_dom_sf"/>
</dbReference>
<dbReference type="AlphaFoldDB" id="A0A3A8ELS3"/>
<gene>
    <name evidence="6" type="ORF">D7V21_03035</name>
</gene>
<dbReference type="Gene3D" id="2.60.120.10">
    <property type="entry name" value="Jelly Rolls"/>
    <property type="match status" value="1"/>
</dbReference>
<dbReference type="RefSeq" id="WP_120369049.1">
    <property type="nucleotide sequence ID" value="NZ_BKYM01000003.1"/>
</dbReference>
<feature type="domain" description="Cyclic nucleotide-binding" evidence="4">
    <location>
        <begin position="15"/>
        <end position="118"/>
    </location>
</feature>
<dbReference type="SMART" id="SM00419">
    <property type="entry name" value="HTH_CRP"/>
    <property type="match status" value="1"/>
</dbReference>
<accession>A0A3A8ELS3</accession>
<keyword evidence="3" id="KW-0804">Transcription</keyword>
<dbReference type="SUPFAM" id="SSF46785">
    <property type="entry name" value="Winged helix' DNA-binding domain"/>
    <property type="match status" value="1"/>
</dbReference>
<dbReference type="InterPro" id="IPR000595">
    <property type="entry name" value="cNMP-bd_dom"/>
</dbReference>
<evidence type="ECO:0000313" key="6">
    <source>
        <dbReference type="EMBL" id="RKG35857.1"/>
    </source>
</evidence>
<sequence length="235" mass="27144">MLDIKFHADLQRNLWFSQLPIFFQNFIFENAKLLHLEKNQAAFYVGDTFDGIYALLEGSVEISSTDEHGNTILIAIFEPINWFGEISLVDQSPRSHHAIAIKSSKILYLSQKNLDILLNQYPKAWYFLAQLISQKLRFAFLELNAIHSRSLLQHLAQRLNFILQGYGNIENVENFVIQVSQEKLAQMLACSRQTINQLLQDLEKKKVVEVSFGKIIIKDYEQLKEMAYSTGLFGK</sequence>